<dbReference type="GO" id="GO:0008083">
    <property type="term" value="F:growth factor activity"/>
    <property type="evidence" value="ECO:0007669"/>
    <property type="project" value="InterPro"/>
</dbReference>
<dbReference type="SMART" id="SM00442">
    <property type="entry name" value="FGF"/>
    <property type="match status" value="1"/>
</dbReference>
<evidence type="ECO:0000313" key="3">
    <source>
        <dbReference type="Proteomes" id="UP000830275"/>
    </source>
</evidence>
<organism evidence="2 3">
    <name type="scientific">Artaxa digramma nucleopolyhedrovirus</name>
    <dbReference type="NCBI Taxonomy" id="3070910"/>
    <lineage>
        <taxon>Viruses</taxon>
        <taxon>Viruses incertae sedis</taxon>
        <taxon>Naldaviricetes</taxon>
        <taxon>Lefavirales</taxon>
        <taxon>Baculoviridae</taxon>
        <taxon>Alphabaculovirus</taxon>
        <taxon>Alphabaculovirus ardigrammae</taxon>
    </lineage>
</organism>
<name>A0AAE6R6F1_9ABAC</name>
<sequence>MDGFADEMLCFKKIVIMFIIVATLIAKSHSSPIRIEDDGAVDTLRNETIQQFIQLYINDKYLAIGADNAVKTADAYAWDPHTMWHSEIYNYKTILRNVQNCMFLCINDCGYLYTNRVPNKQCLFTKYNVEGDGQDKLERVTLYRRASNKLKLYLAADSEGRIRRIALPSTNKFSIDNAAITNLVSFTKIVVSAPQMIHWSCSAPDMAYVNRRPSNPCRQDFMPLTTNNNVLPSDAQNLYEQNESDNNNNRDNNLVSGMVNKNLYMLGNEEEMQIFLMPSSTHLPPLTTQSSVFTTLNTNRRDADDYNTDIDRIIANHLDKTTASLSQASAENNNSYVFVTKYSFDNCINS</sequence>
<dbReference type="Gene3D" id="2.80.10.50">
    <property type="match status" value="1"/>
</dbReference>
<dbReference type="CDD" id="cd23311">
    <property type="entry name" value="beta-trefoil_FGF_Bnl-like"/>
    <property type="match status" value="1"/>
</dbReference>
<dbReference type="Proteomes" id="UP000830275">
    <property type="component" value="Segment"/>
</dbReference>
<comment type="similarity">
    <text evidence="1">Belongs to the heparin-binding growth factors family.</text>
</comment>
<evidence type="ECO:0000313" key="2">
    <source>
        <dbReference type="EMBL" id="QHB21780.1"/>
    </source>
</evidence>
<gene>
    <name evidence="2" type="primary">fgf</name>
    <name evidence="2" type="ORF">Eudi_ORF121</name>
</gene>
<dbReference type="SUPFAM" id="SSF50353">
    <property type="entry name" value="Cytokine"/>
    <property type="match status" value="1"/>
</dbReference>
<accession>A0AAE6R6F1</accession>
<proteinExistence type="inferred from homology"/>
<dbReference type="EMBL" id="MN233792">
    <property type="protein sequence ID" value="QHB21780.1"/>
    <property type="molecule type" value="Genomic_DNA"/>
</dbReference>
<evidence type="ECO:0000256" key="1">
    <source>
        <dbReference type="ARBA" id="ARBA00007936"/>
    </source>
</evidence>
<reference evidence="2 3" key="1">
    <citation type="journal article" date="2019" name="Viruses">
        <title>Genome Analysis of a Novel Clade II.b Alphabaculovirus Obtained from Artaxa digramma.</title>
        <authorList>
            <person name="Li J."/>
            <person name="Duan X."/>
            <person name="Wang Q."/>
            <person name="Zhang L."/>
            <person name="Deng F."/>
            <person name="Wang H."/>
            <person name="Hu Z."/>
            <person name="Wang M."/>
            <person name="Wang J."/>
        </authorList>
    </citation>
    <scope>NUCLEOTIDE SEQUENCE [LARGE SCALE GENOMIC DNA]</scope>
    <source>
        <strain evidence="2 3">424</strain>
    </source>
</reference>
<protein>
    <submittedName>
        <fullName evidence="2">Fgf</fullName>
    </submittedName>
</protein>
<keyword evidence="3" id="KW-1185">Reference proteome</keyword>
<dbReference type="InterPro" id="IPR002209">
    <property type="entry name" value="Fibroblast_GF_fam"/>
</dbReference>
<dbReference type="InterPro" id="IPR008996">
    <property type="entry name" value="IL1/FGF"/>
</dbReference>